<evidence type="ECO:0000313" key="2">
    <source>
        <dbReference type="Proteomes" id="UP000009096"/>
    </source>
</evidence>
<evidence type="ECO:0008006" key="3">
    <source>
        <dbReference type="Google" id="ProtNLM"/>
    </source>
</evidence>
<dbReference type="SUPFAM" id="SSF50370">
    <property type="entry name" value="Ricin B-like lectins"/>
    <property type="match status" value="1"/>
</dbReference>
<dbReference type="InterPro" id="IPR035992">
    <property type="entry name" value="Ricin_B-like_lectins"/>
</dbReference>
<organism evidence="1 2">
    <name type="scientific">Gibberella moniliformis (strain M3125 / FGSC 7600)</name>
    <name type="common">Maize ear and stalk rot fungus</name>
    <name type="synonym">Fusarium verticillioides</name>
    <dbReference type="NCBI Taxonomy" id="334819"/>
    <lineage>
        <taxon>Eukaryota</taxon>
        <taxon>Fungi</taxon>
        <taxon>Dikarya</taxon>
        <taxon>Ascomycota</taxon>
        <taxon>Pezizomycotina</taxon>
        <taxon>Sordariomycetes</taxon>
        <taxon>Hypocreomycetidae</taxon>
        <taxon>Hypocreales</taxon>
        <taxon>Nectriaceae</taxon>
        <taxon>Fusarium</taxon>
        <taxon>Fusarium fujikuroi species complex</taxon>
    </lineage>
</organism>
<dbReference type="KEGG" id="fvr:FVEG_16382"/>
<dbReference type="GeneID" id="30073258"/>
<dbReference type="STRING" id="334819.W7MDE7"/>
<dbReference type="Proteomes" id="UP000009096">
    <property type="component" value="Chromosome 10"/>
</dbReference>
<dbReference type="VEuPathDB" id="FungiDB:FVEG_16382"/>
<evidence type="ECO:0000313" key="1">
    <source>
        <dbReference type="EMBL" id="EWG49006.1"/>
    </source>
</evidence>
<dbReference type="RefSeq" id="XP_018755197.1">
    <property type="nucleotide sequence ID" value="XM_018905626.1"/>
</dbReference>
<keyword evidence="2" id="KW-1185">Reference proteome</keyword>
<proteinExistence type="predicted"/>
<dbReference type="OrthoDB" id="4158815at2759"/>
<reference evidence="1 2" key="1">
    <citation type="journal article" date="2010" name="Nature">
        <title>Comparative genomics reveals mobile pathogenicity chromosomes in Fusarium.</title>
        <authorList>
            <person name="Ma L.J."/>
            <person name="van der Does H.C."/>
            <person name="Borkovich K.A."/>
            <person name="Coleman J.J."/>
            <person name="Daboussi M.J."/>
            <person name="Di Pietro A."/>
            <person name="Dufresne M."/>
            <person name="Freitag M."/>
            <person name="Grabherr M."/>
            <person name="Henrissat B."/>
            <person name="Houterman P.M."/>
            <person name="Kang S."/>
            <person name="Shim W.B."/>
            <person name="Woloshuk C."/>
            <person name="Xie X."/>
            <person name="Xu J.R."/>
            <person name="Antoniw J."/>
            <person name="Baker S.E."/>
            <person name="Bluhm B.H."/>
            <person name="Breakspear A."/>
            <person name="Brown D.W."/>
            <person name="Butchko R.A."/>
            <person name="Chapman S."/>
            <person name="Coulson R."/>
            <person name="Coutinho P.M."/>
            <person name="Danchin E.G."/>
            <person name="Diener A."/>
            <person name="Gale L.R."/>
            <person name="Gardiner D.M."/>
            <person name="Goff S."/>
            <person name="Hammond-Kosack K.E."/>
            <person name="Hilburn K."/>
            <person name="Hua-Van A."/>
            <person name="Jonkers W."/>
            <person name="Kazan K."/>
            <person name="Kodira C.D."/>
            <person name="Koehrsen M."/>
            <person name="Kumar L."/>
            <person name="Lee Y.H."/>
            <person name="Li L."/>
            <person name="Manners J.M."/>
            <person name="Miranda-Saavedra D."/>
            <person name="Mukherjee M."/>
            <person name="Park G."/>
            <person name="Park J."/>
            <person name="Park S.Y."/>
            <person name="Proctor R.H."/>
            <person name="Regev A."/>
            <person name="Ruiz-Roldan M.C."/>
            <person name="Sain D."/>
            <person name="Sakthikumar S."/>
            <person name="Sykes S."/>
            <person name="Schwartz D.C."/>
            <person name="Turgeon B.G."/>
            <person name="Wapinski I."/>
            <person name="Yoder O."/>
            <person name="Young S."/>
            <person name="Zeng Q."/>
            <person name="Zhou S."/>
            <person name="Galagan J."/>
            <person name="Cuomo C.A."/>
            <person name="Kistler H.C."/>
            <person name="Rep M."/>
        </authorList>
    </citation>
    <scope>NUCLEOTIDE SEQUENCE [LARGE SCALE GENOMIC DNA]</scope>
    <source>
        <strain evidence="2">M3125 / FGSC 7600</strain>
    </source>
</reference>
<sequence length="193" mass="22153">MTSKAMLQTNQDTNSNDANLHVWPVKRDKQTVEAYWHWFNFGRYMLRYSQTDADKQLAVSLSNDTADADMRTRPCLLDASNDKTQLWDVAQWKPNNTYGFISVHNGTKFHLECIPNGPVFMSSDVDDTWYQTRQHWLMTGVSSVTDKAFNTTVSEASPPIHLKTTPLRPLVQNHRLQTETFEDEGRRAGQVEG</sequence>
<dbReference type="AlphaFoldDB" id="W7MDE7"/>
<accession>W7MDE7</accession>
<protein>
    <recommendedName>
        <fullName evidence="3">Ricin B lectin domain-containing protein</fullName>
    </recommendedName>
</protein>
<dbReference type="EMBL" id="CM000587">
    <property type="protein sequence ID" value="EWG49006.1"/>
    <property type="molecule type" value="Genomic_DNA"/>
</dbReference>
<gene>
    <name evidence="1" type="ORF">FVEG_16382</name>
</gene>
<name>W7MDE7_GIBM7</name>
<dbReference type="EMBL" id="DS022252">
    <property type="protein sequence ID" value="EWG49006.1"/>
    <property type="molecule type" value="Genomic_DNA"/>
</dbReference>